<sequence length="210" mass="23258">MTARDGRGAFCAEIDVSRETLDRLEFYAELLEKWNPTINLVSKATIDEIWTRHFLDSAQLCDLVTREIHHWADFGAGGGFPGLVVAVLLKERSPETKMTLVESDKRKATFLRTAVRELAVNTDVVSERIEGLTPLKADVLSARALAPLVKLCEYAERHLAPSGAALFPKGANHAEELKEALASWTFKSQEFPSKTNLNAVILKLGDIARV</sequence>
<dbReference type="GO" id="GO:0008168">
    <property type="term" value="F:methyltransferase activity"/>
    <property type="evidence" value="ECO:0007669"/>
    <property type="project" value="UniProtKB-KW"/>
</dbReference>
<comment type="subcellular location">
    <subcellularLocation>
        <location evidence="6">Cytoplasm</location>
    </subcellularLocation>
</comment>
<evidence type="ECO:0000256" key="5">
    <source>
        <dbReference type="ARBA" id="ARBA00022691"/>
    </source>
</evidence>
<dbReference type="Gene3D" id="3.40.50.150">
    <property type="entry name" value="Vaccinia Virus protein VP39"/>
    <property type="match status" value="1"/>
</dbReference>
<comment type="caution">
    <text evidence="6">Lacks conserved residue(s) required for the propagation of feature annotation.</text>
</comment>
<organism evidence="7 8">
    <name type="scientific">Pseudohalocynthiibacter aestuariivivens</name>
    <dbReference type="NCBI Taxonomy" id="1591409"/>
    <lineage>
        <taxon>Bacteria</taxon>
        <taxon>Pseudomonadati</taxon>
        <taxon>Pseudomonadota</taxon>
        <taxon>Alphaproteobacteria</taxon>
        <taxon>Rhodobacterales</taxon>
        <taxon>Paracoccaceae</taxon>
        <taxon>Pseudohalocynthiibacter</taxon>
    </lineage>
</organism>
<keyword evidence="8" id="KW-1185">Reference proteome</keyword>
<proteinExistence type="inferred from homology"/>
<reference evidence="7 8" key="1">
    <citation type="submission" date="2024-09" db="EMBL/GenBank/DDBJ databases">
        <authorList>
            <person name="Sun Q."/>
            <person name="Mori K."/>
        </authorList>
    </citation>
    <scope>NUCLEOTIDE SEQUENCE [LARGE SCALE GENOMIC DNA]</scope>
    <source>
        <strain evidence="7 8">CECT 8726</strain>
    </source>
</reference>
<dbReference type="GO" id="GO:0032259">
    <property type="term" value="P:methylation"/>
    <property type="evidence" value="ECO:0007669"/>
    <property type="project" value="UniProtKB-KW"/>
</dbReference>
<keyword evidence="4 6" id="KW-0808">Transferase</keyword>
<evidence type="ECO:0000256" key="6">
    <source>
        <dbReference type="HAMAP-Rule" id="MF_00074"/>
    </source>
</evidence>
<dbReference type="SUPFAM" id="SSF53335">
    <property type="entry name" value="S-adenosyl-L-methionine-dependent methyltransferases"/>
    <property type="match status" value="1"/>
</dbReference>
<keyword evidence="3 6" id="KW-0489">Methyltransferase</keyword>
<dbReference type="NCBIfam" id="TIGR00138">
    <property type="entry name" value="rsmG_gidB"/>
    <property type="match status" value="1"/>
</dbReference>
<evidence type="ECO:0000313" key="7">
    <source>
        <dbReference type="EMBL" id="MFB9233776.1"/>
    </source>
</evidence>
<dbReference type="EMBL" id="JBHMEA010000051">
    <property type="protein sequence ID" value="MFB9233776.1"/>
    <property type="molecule type" value="Genomic_DNA"/>
</dbReference>
<comment type="function">
    <text evidence="6">Specifically methylates the N7 position of guanine in position 527 of 16S rRNA.</text>
</comment>
<dbReference type="Pfam" id="PF02527">
    <property type="entry name" value="GidB"/>
    <property type="match status" value="1"/>
</dbReference>
<feature type="binding site" evidence="6">
    <location>
        <position position="75"/>
    </location>
    <ligand>
        <name>S-adenosyl-L-methionine</name>
        <dbReference type="ChEBI" id="CHEBI:59789"/>
    </ligand>
</feature>
<comment type="catalytic activity">
    <reaction evidence="6">
        <text>guanosine(527) in 16S rRNA + S-adenosyl-L-methionine = N(7)-methylguanosine(527) in 16S rRNA + S-adenosyl-L-homocysteine</text>
        <dbReference type="Rhea" id="RHEA:42732"/>
        <dbReference type="Rhea" id="RHEA-COMP:10209"/>
        <dbReference type="Rhea" id="RHEA-COMP:10210"/>
        <dbReference type="ChEBI" id="CHEBI:57856"/>
        <dbReference type="ChEBI" id="CHEBI:59789"/>
        <dbReference type="ChEBI" id="CHEBI:74269"/>
        <dbReference type="ChEBI" id="CHEBI:74480"/>
        <dbReference type="EC" id="2.1.1.170"/>
    </reaction>
</comment>
<keyword evidence="2 6" id="KW-0698">rRNA processing</keyword>
<accession>A0ABV5JLM3</accession>
<keyword evidence="1 6" id="KW-0963">Cytoplasm</keyword>
<feature type="binding site" evidence="6">
    <location>
        <position position="80"/>
    </location>
    <ligand>
        <name>S-adenosyl-L-methionine</name>
        <dbReference type="ChEBI" id="CHEBI:59789"/>
    </ligand>
</feature>
<dbReference type="RefSeq" id="WP_213889661.1">
    <property type="nucleotide sequence ID" value="NZ_JBHMEA010000051.1"/>
</dbReference>
<dbReference type="PIRSF" id="PIRSF003078">
    <property type="entry name" value="GidB"/>
    <property type="match status" value="1"/>
</dbReference>
<dbReference type="EC" id="2.1.1.170" evidence="6"/>
<evidence type="ECO:0000313" key="8">
    <source>
        <dbReference type="Proteomes" id="UP001589683"/>
    </source>
</evidence>
<comment type="similarity">
    <text evidence="6">Belongs to the methyltransferase superfamily. RNA methyltransferase RsmG family.</text>
</comment>
<evidence type="ECO:0000256" key="4">
    <source>
        <dbReference type="ARBA" id="ARBA00022679"/>
    </source>
</evidence>
<dbReference type="HAMAP" id="MF_00074">
    <property type="entry name" value="16SrRNA_methyltr_G"/>
    <property type="match status" value="1"/>
</dbReference>
<dbReference type="PANTHER" id="PTHR31760:SF0">
    <property type="entry name" value="S-ADENOSYL-L-METHIONINE-DEPENDENT METHYLTRANSFERASES SUPERFAMILY PROTEIN"/>
    <property type="match status" value="1"/>
</dbReference>
<evidence type="ECO:0000256" key="1">
    <source>
        <dbReference type="ARBA" id="ARBA00022490"/>
    </source>
</evidence>
<feature type="binding site" evidence="6">
    <location>
        <begin position="129"/>
        <end position="130"/>
    </location>
    <ligand>
        <name>S-adenosyl-L-methionine</name>
        <dbReference type="ChEBI" id="CHEBI:59789"/>
    </ligand>
</feature>
<keyword evidence="5 6" id="KW-0949">S-adenosyl-L-methionine</keyword>
<feature type="binding site" evidence="6">
    <location>
        <position position="143"/>
    </location>
    <ligand>
        <name>S-adenosyl-L-methionine</name>
        <dbReference type="ChEBI" id="CHEBI:59789"/>
    </ligand>
</feature>
<dbReference type="InterPro" id="IPR029063">
    <property type="entry name" value="SAM-dependent_MTases_sf"/>
</dbReference>
<comment type="caution">
    <text evidence="7">The sequence shown here is derived from an EMBL/GenBank/DDBJ whole genome shotgun (WGS) entry which is preliminary data.</text>
</comment>
<dbReference type="PANTHER" id="PTHR31760">
    <property type="entry name" value="S-ADENOSYL-L-METHIONINE-DEPENDENT METHYLTRANSFERASES SUPERFAMILY PROTEIN"/>
    <property type="match status" value="1"/>
</dbReference>
<name>A0ABV5JLM3_9RHOB</name>
<dbReference type="Proteomes" id="UP001589683">
    <property type="component" value="Unassembled WGS sequence"/>
</dbReference>
<gene>
    <name evidence="6 7" type="primary">rsmG</name>
    <name evidence="7" type="ORF">ACFFUT_18435</name>
</gene>
<protein>
    <recommendedName>
        <fullName evidence="6">Ribosomal RNA small subunit methyltransferase G</fullName>
        <ecNumber evidence="6">2.1.1.170</ecNumber>
    </recommendedName>
    <alternativeName>
        <fullName evidence="6">16S rRNA 7-methylguanosine methyltransferase</fullName>
        <shortName evidence="6">16S rRNA m7G methyltransferase</shortName>
    </alternativeName>
</protein>
<dbReference type="InterPro" id="IPR003682">
    <property type="entry name" value="rRNA_ssu_MeTfrase_G"/>
</dbReference>
<evidence type="ECO:0000256" key="3">
    <source>
        <dbReference type="ARBA" id="ARBA00022603"/>
    </source>
</evidence>
<evidence type="ECO:0000256" key="2">
    <source>
        <dbReference type="ARBA" id="ARBA00022552"/>
    </source>
</evidence>